<dbReference type="Ensembl" id="ENSMLET00000014947.1">
    <property type="protein sequence ID" value="ENSMLEP00000003202.1"/>
    <property type="gene ID" value="ENSMLEG00000013640.1"/>
</dbReference>
<keyword evidence="3" id="KW-1185">Reference proteome</keyword>
<keyword evidence="1" id="KW-0732">Signal</keyword>
<protein>
    <recommendedName>
        <fullName evidence="4">Secreted protein</fullName>
    </recommendedName>
</protein>
<evidence type="ECO:0000313" key="3">
    <source>
        <dbReference type="Proteomes" id="UP000233140"/>
    </source>
</evidence>
<feature type="chain" id="PRO_5014404285" description="Secreted protein" evidence="1">
    <location>
        <begin position="21"/>
        <end position="111"/>
    </location>
</feature>
<evidence type="ECO:0008006" key="4">
    <source>
        <dbReference type="Google" id="ProtNLM"/>
    </source>
</evidence>
<proteinExistence type="predicted"/>
<feature type="signal peptide" evidence="1">
    <location>
        <begin position="1"/>
        <end position="20"/>
    </location>
</feature>
<dbReference type="AlphaFoldDB" id="A0A2K5XIR4"/>
<sequence>MNNIILKMLLVILFSMKADRKFGSNNLKHLIYFLYHANADNNQFIKCASQKKDKFCKFIFIYSFHQSFLGYVSRFRFRFTCRMSDRLKYEYFLCRLFTVNTQKQVFSSVLD</sequence>
<reference evidence="2" key="2">
    <citation type="submission" date="2025-09" db="UniProtKB">
        <authorList>
            <consortium name="Ensembl"/>
        </authorList>
    </citation>
    <scope>IDENTIFICATION</scope>
</reference>
<reference evidence="2" key="1">
    <citation type="submission" date="2025-08" db="UniProtKB">
        <authorList>
            <consortium name="Ensembl"/>
        </authorList>
    </citation>
    <scope>IDENTIFICATION</scope>
</reference>
<dbReference type="GeneTree" id="ENSGT00910000147425"/>
<name>A0A2K5XIR4_MANLE</name>
<evidence type="ECO:0000313" key="2">
    <source>
        <dbReference type="Ensembl" id="ENSMLEP00000003202.1"/>
    </source>
</evidence>
<evidence type="ECO:0000256" key="1">
    <source>
        <dbReference type="SAM" id="SignalP"/>
    </source>
</evidence>
<accession>A0A2K5XIR4</accession>
<dbReference type="OMA" id="YHANDKF"/>
<organism evidence="2 3">
    <name type="scientific">Mandrillus leucophaeus</name>
    <name type="common">Drill</name>
    <name type="synonym">Papio leucophaeus</name>
    <dbReference type="NCBI Taxonomy" id="9568"/>
    <lineage>
        <taxon>Eukaryota</taxon>
        <taxon>Metazoa</taxon>
        <taxon>Chordata</taxon>
        <taxon>Craniata</taxon>
        <taxon>Vertebrata</taxon>
        <taxon>Euteleostomi</taxon>
        <taxon>Mammalia</taxon>
        <taxon>Eutheria</taxon>
        <taxon>Euarchontoglires</taxon>
        <taxon>Primates</taxon>
        <taxon>Haplorrhini</taxon>
        <taxon>Catarrhini</taxon>
        <taxon>Cercopithecidae</taxon>
        <taxon>Cercopithecinae</taxon>
        <taxon>Mandrillus</taxon>
    </lineage>
</organism>
<dbReference type="Proteomes" id="UP000233140">
    <property type="component" value="Unassembled WGS sequence"/>
</dbReference>